<dbReference type="OrthoDB" id="9803470at2"/>
<dbReference type="Gene3D" id="1.10.1740.10">
    <property type="match status" value="1"/>
</dbReference>
<dbReference type="InterPro" id="IPR013249">
    <property type="entry name" value="RNA_pol_sigma70_r4_t2"/>
</dbReference>
<dbReference type="PANTHER" id="PTHR43133">
    <property type="entry name" value="RNA POLYMERASE ECF-TYPE SIGMA FACTO"/>
    <property type="match status" value="1"/>
</dbReference>
<dbReference type="InterPro" id="IPR014284">
    <property type="entry name" value="RNA_pol_sigma-70_dom"/>
</dbReference>
<dbReference type="InterPro" id="IPR007627">
    <property type="entry name" value="RNA_pol_sigma70_r2"/>
</dbReference>
<keyword evidence="8" id="KW-1185">Reference proteome</keyword>
<comment type="caution">
    <text evidence="7">The sequence shown here is derived from an EMBL/GenBank/DDBJ whole genome shotgun (WGS) entry which is preliminary data.</text>
</comment>
<proteinExistence type="inferred from homology"/>
<keyword evidence="4" id="KW-0804">Transcription</keyword>
<dbReference type="SUPFAM" id="SSF88659">
    <property type="entry name" value="Sigma3 and sigma4 domains of RNA polymerase sigma factors"/>
    <property type="match status" value="1"/>
</dbReference>
<dbReference type="InterPro" id="IPR013324">
    <property type="entry name" value="RNA_pol_sigma_r3/r4-like"/>
</dbReference>
<dbReference type="RefSeq" id="WP_037925390.1">
    <property type="nucleotide sequence ID" value="NZ_CP054599.1"/>
</dbReference>
<evidence type="ECO:0000256" key="2">
    <source>
        <dbReference type="ARBA" id="ARBA00023015"/>
    </source>
</evidence>
<evidence type="ECO:0000259" key="6">
    <source>
        <dbReference type="Pfam" id="PF08281"/>
    </source>
</evidence>
<dbReference type="InterPro" id="IPR013325">
    <property type="entry name" value="RNA_pol_sigma_r2"/>
</dbReference>
<keyword evidence="2" id="KW-0805">Transcription regulation</keyword>
<keyword evidence="3" id="KW-0731">Sigma factor</keyword>
<dbReference type="Pfam" id="PF08281">
    <property type="entry name" value="Sigma70_r4_2"/>
    <property type="match status" value="1"/>
</dbReference>
<dbReference type="Gene3D" id="1.10.10.10">
    <property type="entry name" value="Winged helix-like DNA-binding domain superfamily/Winged helix DNA-binding domain"/>
    <property type="match status" value="1"/>
</dbReference>
<name>A0A073J0V4_9RHOB</name>
<dbReference type="GO" id="GO:0003677">
    <property type="term" value="F:DNA binding"/>
    <property type="evidence" value="ECO:0007669"/>
    <property type="project" value="InterPro"/>
</dbReference>
<dbReference type="AlphaFoldDB" id="A0A073J0V4"/>
<dbReference type="SUPFAM" id="SSF88946">
    <property type="entry name" value="Sigma2 domain of RNA polymerase sigma factors"/>
    <property type="match status" value="1"/>
</dbReference>
<evidence type="ECO:0000313" key="7">
    <source>
        <dbReference type="EMBL" id="KEJ96223.1"/>
    </source>
</evidence>
<evidence type="ECO:0000313" key="8">
    <source>
        <dbReference type="Proteomes" id="UP000027746"/>
    </source>
</evidence>
<reference evidence="7 8" key="1">
    <citation type="submission" date="2014-01" db="EMBL/GenBank/DDBJ databases">
        <title>Sulfitobacter sp. H3 (MCCC 1A00686) Genome Sequencing.</title>
        <authorList>
            <person name="Lai Q."/>
            <person name="Hong Z."/>
        </authorList>
    </citation>
    <scope>NUCLEOTIDE SEQUENCE [LARGE SCALE GENOMIC DNA]</scope>
    <source>
        <strain evidence="7 8">H3</strain>
    </source>
</reference>
<dbReference type="Pfam" id="PF04542">
    <property type="entry name" value="Sigma70_r2"/>
    <property type="match status" value="1"/>
</dbReference>
<sequence length="180" mass="19778">MDHADLEDLISRCALRDRAAFEALFDATSAKLLAVCLRVLSNKTSAEDAMQDAYVKIWTHAGRYQTTGHSPMTWLITIARNTAIDQLRKRKFASDVDDPALALASAEPGPEAMAVAASSARRLSGCMDELPAERAAAVRGAYLDGRSYAELAEEFKQPLNTMRTWLRRGLIALRECMSDG</sequence>
<dbReference type="GeneID" id="68870958"/>
<evidence type="ECO:0000256" key="1">
    <source>
        <dbReference type="ARBA" id="ARBA00010641"/>
    </source>
</evidence>
<gene>
    <name evidence="7" type="ORF">SUH3_18345</name>
</gene>
<dbReference type="PANTHER" id="PTHR43133:SF62">
    <property type="entry name" value="RNA POLYMERASE SIGMA FACTOR SIGZ"/>
    <property type="match status" value="1"/>
</dbReference>
<evidence type="ECO:0000259" key="5">
    <source>
        <dbReference type="Pfam" id="PF04542"/>
    </source>
</evidence>
<dbReference type="Proteomes" id="UP000027746">
    <property type="component" value="Unassembled WGS sequence"/>
</dbReference>
<dbReference type="GO" id="GO:0016987">
    <property type="term" value="F:sigma factor activity"/>
    <property type="evidence" value="ECO:0007669"/>
    <property type="project" value="UniProtKB-KW"/>
</dbReference>
<dbReference type="NCBIfam" id="TIGR02937">
    <property type="entry name" value="sigma70-ECF"/>
    <property type="match status" value="1"/>
</dbReference>
<dbReference type="EMBL" id="JAMD01000004">
    <property type="protein sequence ID" value="KEJ96223.1"/>
    <property type="molecule type" value="Genomic_DNA"/>
</dbReference>
<protein>
    <submittedName>
        <fullName evidence="7">RNA polymerase sigma factor</fullName>
    </submittedName>
</protein>
<feature type="domain" description="RNA polymerase sigma-70 region 2" evidence="5">
    <location>
        <begin position="24"/>
        <end position="91"/>
    </location>
</feature>
<organism evidence="7 8">
    <name type="scientific">Pseudosulfitobacter pseudonitzschiae</name>
    <dbReference type="NCBI Taxonomy" id="1402135"/>
    <lineage>
        <taxon>Bacteria</taxon>
        <taxon>Pseudomonadati</taxon>
        <taxon>Pseudomonadota</taxon>
        <taxon>Alphaproteobacteria</taxon>
        <taxon>Rhodobacterales</taxon>
        <taxon>Roseobacteraceae</taxon>
        <taxon>Pseudosulfitobacter</taxon>
    </lineage>
</organism>
<comment type="similarity">
    <text evidence="1">Belongs to the sigma-70 factor family. ECF subfamily.</text>
</comment>
<feature type="domain" description="RNA polymerase sigma factor 70 region 4 type 2" evidence="6">
    <location>
        <begin position="122"/>
        <end position="173"/>
    </location>
</feature>
<accession>A0A073J0V4</accession>
<dbReference type="InterPro" id="IPR039425">
    <property type="entry name" value="RNA_pol_sigma-70-like"/>
</dbReference>
<evidence type="ECO:0000256" key="4">
    <source>
        <dbReference type="ARBA" id="ARBA00023163"/>
    </source>
</evidence>
<dbReference type="GO" id="GO:0006352">
    <property type="term" value="P:DNA-templated transcription initiation"/>
    <property type="evidence" value="ECO:0007669"/>
    <property type="project" value="InterPro"/>
</dbReference>
<evidence type="ECO:0000256" key="3">
    <source>
        <dbReference type="ARBA" id="ARBA00023082"/>
    </source>
</evidence>
<dbReference type="InterPro" id="IPR036388">
    <property type="entry name" value="WH-like_DNA-bd_sf"/>
</dbReference>